<dbReference type="GO" id="GO:0031267">
    <property type="term" value="F:small GTPase binding"/>
    <property type="evidence" value="ECO:0007669"/>
    <property type="project" value="TreeGrafter"/>
</dbReference>
<gene>
    <name evidence="6" type="ORF">BN1708_015619</name>
</gene>
<evidence type="ECO:0000256" key="3">
    <source>
        <dbReference type="ARBA" id="ARBA00022737"/>
    </source>
</evidence>
<keyword evidence="1" id="KW-0343">GTPase activation</keyword>
<evidence type="ECO:0000256" key="1">
    <source>
        <dbReference type="ARBA" id="ARBA00022468"/>
    </source>
</evidence>
<dbReference type="InterPro" id="IPR001611">
    <property type="entry name" value="Leu-rich_rpt"/>
</dbReference>
<dbReference type="InterPro" id="IPR011032">
    <property type="entry name" value="GroES-like_sf"/>
</dbReference>
<evidence type="ECO:0000313" key="6">
    <source>
        <dbReference type="EMBL" id="CRK29428.1"/>
    </source>
</evidence>
<dbReference type="SUPFAM" id="SSF50129">
    <property type="entry name" value="GroES-like"/>
    <property type="match status" value="1"/>
</dbReference>
<dbReference type="AlphaFoldDB" id="A0A0G4M578"/>
<dbReference type="InterPro" id="IPR036291">
    <property type="entry name" value="NAD(P)-bd_dom_sf"/>
</dbReference>
<dbReference type="Pfam" id="PF08240">
    <property type="entry name" value="ADH_N"/>
    <property type="match status" value="1"/>
</dbReference>
<dbReference type="GO" id="GO:0006913">
    <property type="term" value="P:nucleocytoplasmic transport"/>
    <property type="evidence" value="ECO:0007669"/>
    <property type="project" value="TreeGrafter"/>
</dbReference>
<dbReference type="SMART" id="SM00368">
    <property type="entry name" value="LRR_RI"/>
    <property type="match status" value="6"/>
</dbReference>
<dbReference type="Pfam" id="PF13516">
    <property type="entry name" value="LRR_6"/>
    <property type="match status" value="2"/>
</dbReference>
<organism evidence="6 7">
    <name type="scientific">Verticillium longisporum</name>
    <name type="common">Verticillium dahliae var. longisporum</name>
    <dbReference type="NCBI Taxonomy" id="100787"/>
    <lineage>
        <taxon>Eukaryota</taxon>
        <taxon>Fungi</taxon>
        <taxon>Dikarya</taxon>
        <taxon>Ascomycota</taxon>
        <taxon>Pezizomycotina</taxon>
        <taxon>Sordariomycetes</taxon>
        <taxon>Hypocreomycetidae</taxon>
        <taxon>Glomerellales</taxon>
        <taxon>Plectosphaerellaceae</taxon>
        <taxon>Verticillium</taxon>
    </lineage>
</organism>
<keyword evidence="3" id="KW-0677">Repeat</keyword>
<sequence length="771" mass="83909">MATPSESRTWVFSQRGLPWDVLSLTSLPIPTLPPPLPLPSDVPKPEEWIVVKVAFVGLNPGAIFQMTLVPPLIRQKTCVPNMDFSGTVVDAWHPDSDSSTSSGVPVQSPEHGARFRKGDKVVVMLPASHTLPTGTGALAEYVRVPARYAVRKPENTSFGDAAGCMLPALTARQMVQEAGAKAGDRVLVNAASGGIGTMVIDYTQHADSLPQYLATRFSSNPFDTIIDTRGHQSLYLASPSYLVPSGVYSSVGIKPPSFFVPDFLRAVLQMKLNEWWPVSRWLGGAGRLWRGVSMMNPTLEDRQSVIDMLEMGDIRLVRDSVWGFEQAKEAYAKLGGLHAAGKVLVRLPRTTMATTLKLFSLEGKGLKLDTAEDLEAHIADLRANDVEEVKVLGNTFGIGACKLLGEVLAEKKNLQSADLSDMFTGRLLSEIPEALSSLLTSITNLPNLRTINLNDNAFGLNTQAPLVAFLAAHVPLQHLYLNNNGLGPHCGILVADALSELHAKKEAARKEGKEVADLETVICGRNRLENGSMQAWAKAYRLHNKIKVIKMVQNGIRQEGVSHLLSEGLVHAQGLRVLDLQDNTFTVQGARALAGVAPGWAELVELGVGDSYLTSKGGVLLAGALAKGRNAKLETLRLQYNEINAKALQGLVPAARDALPALKRIELNGNKFEEEDPAVIALRELLEERKEKLGGDVVVEDDWGLDSLSDLEEEDSDEEEEEDDEEEEELSTEKRAEILIKDAEEAQEEPVVQVKDKEVEALAKKLEKTGI</sequence>
<dbReference type="CDD" id="cd00116">
    <property type="entry name" value="LRR_RI"/>
    <property type="match status" value="1"/>
</dbReference>
<reference evidence="6 7" key="1">
    <citation type="submission" date="2015-05" db="EMBL/GenBank/DDBJ databases">
        <authorList>
            <person name="Wang D.B."/>
            <person name="Wang M."/>
        </authorList>
    </citation>
    <scope>NUCLEOTIDE SEQUENCE [LARGE SCALE GENOMIC DNA]</scope>
    <source>
        <strain evidence="6">VL1</strain>
    </source>
</reference>
<dbReference type="PANTHER" id="PTHR24113:SF12">
    <property type="entry name" value="RAN GTPASE-ACTIVATING PROTEIN 1"/>
    <property type="match status" value="1"/>
</dbReference>
<feature type="domain" description="Enoyl reductase (ER)" evidence="5">
    <location>
        <begin position="25"/>
        <end position="345"/>
    </location>
</feature>
<feature type="compositionally biased region" description="Acidic residues" evidence="4">
    <location>
        <begin position="704"/>
        <end position="730"/>
    </location>
</feature>
<dbReference type="InterPro" id="IPR027038">
    <property type="entry name" value="RanGap"/>
</dbReference>
<dbReference type="CDD" id="cd08267">
    <property type="entry name" value="MDR1"/>
    <property type="match status" value="1"/>
</dbReference>
<dbReference type="GO" id="GO:0005829">
    <property type="term" value="C:cytosol"/>
    <property type="evidence" value="ECO:0007669"/>
    <property type="project" value="TreeGrafter"/>
</dbReference>
<dbReference type="Gene3D" id="3.90.180.10">
    <property type="entry name" value="Medium-chain alcohol dehydrogenases, catalytic domain"/>
    <property type="match status" value="2"/>
</dbReference>
<keyword evidence="7" id="KW-1185">Reference proteome</keyword>
<proteinExistence type="predicted"/>
<dbReference type="Proteomes" id="UP000044602">
    <property type="component" value="Unassembled WGS sequence"/>
</dbReference>
<dbReference type="InterPro" id="IPR020843">
    <property type="entry name" value="ER"/>
</dbReference>
<dbReference type="GO" id="GO:0005096">
    <property type="term" value="F:GTPase activator activity"/>
    <property type="evidence" value="ECO:0007669"/>
    <property type="project" value="UniProtKB-KW"/>
</dbReference>
<dbReference type="Pfam" id="PF13602">
    <property type="entry name" value="ADH_zinc_N_2"/>
    <property type="match status" value="1"/>
</dbReference>
<evidence type="ECO:0000259" key="5">
    <source>
        <dbReference type="SMART" id="SM00829"/>
    </source>
</evidence>
<dbReference type="SUPFAM" id="SSF51735">
    <property type="entry name" value="NAD(P)-binding Rossmann-fold domains"/>
    <property type="match status" value="1"/>
</dbReference>
<dbReference type="SUPFAM" id="SSF52047">
    <property type="entry name" value="RNI-like"/>
    <property type="match status" value="1"/>
</dbReference>
<dbReference type="InterPro" id="IPR032675">
    <property type="entry name" value="LRR_dom_sf"/>
</dbReference>
<dbReference type="STRING" id="100787.A0A0G4M578"/>
<protein>
    <recommendedName>
        <fullName evidence="5">Enoyl reductase (ER) domain-containing protein</fullName>
    </recommendedName>
</protein>
<dbReference type="Gene3D" id="3.40.50.720">
    <property type="entry name" value="NAD(P)-binding Rossmann-like Domain"/>
    <property type="match status" value="1"/>
</dbReference>
<dbReference type="EMBL" id="CVQH01021173">
    <property type="protein sequence ID" value="CRK29428.1"/>
    <property type="molecule type" value="Genomic_DNA"/>
</dbReference>
<evidence type="ECO:0000313" key="7">
    <source>
        <dbReference type="Proteomes" id="UP000044602"/>
    </source>
</evidence>
<evidence type="ECO:0000256" key="2">
    <source>
        <dbReference type="ARBA" id="ARBA00022614"/>
    </source>
</evidence>
<dbReference type="InterPro" id="IPR013154">
    <property type="entry name" value="ADH-like_N"/>
</dbReference>
<feature type="region of interest" description="Disordered" evidence="4">
    <location>
        <begin position="704"/>
        <end position="753"/>
    </location>
</feature>
<dbReference type="GO" id="GO:0016491">
    <property type="term" value="F:oxidoreductase activity"/>
    <property type="evidence" value="ECO:0007669"/>
    <property type="project" value="InterPro"/>
</dbReference>
<dbReference type="PANTHER" id="PTHR24113">
    <property type="entry name" value="RAN GTPASE-ACTIVATING PROTEIN 1"/>
    <property type="match status" value="1"/>
</dbReference>
<accession>A0A0G4M578</accession>
<dbReference type="GO" id="GO:0048471">
    <property type="term" value="C:perinuclear region of cytoplasm"/>
    <property type="evidence" value="ECO:0007669"/>
    <property type="project" value="TreeGrafter"/>
</dbReference>
<evidence type="ECO:0000256" key="4">
    <source>
        <dbReference type="SAM" id="MobiDB-lite"/>
    </source>
</evidence>
<dbReference type="SMART" id="SM00829">
    <property type="entry name" value="PKS_ER"/>
    <property type="match status" value="1"/>
</dbReference>
<feature type="compositionally biased region" description="Basic and acidic residues" evidence="4">
    <location>
        <begin position="731"/>
        <end position="744"/>
    </location>
</feature>
<name>A0A0G4M578_VERLO</name>
<keyword evidence="2" id="KW-0433">Leucine-rich repeat</keyword>
<dbReference type="GO" id="GO:0005634">
    <property type="term" value="C:nucleus"/>
    <property type="evidence" value="ECO:0007669"/>
    <property type="project" value="TreeGrafter"/>
</dbReference>
<dbReference type="Gene3D" id="3.80.10.10">
    <property type="entry name" value="Ribonuclease Inhibitor"/>
    <property type="match status" value="1"/>
</dbReference>